<protein>
    <submittedName>
        <fullName evidence="2">Uncharacterized protein</fullName>
    </submittedName>
</protein>
<evidence type="ECO:0000313" key="2">
    <source>
        <dbReference type="EMBL" id="MED6216358.1"/>
    </source>
</evidence>
<name>A0ABU6Z4Y6_9FABA</name>
<sequence>MKNIILSRSDLFQVPNTEQPSKPHRRNPFLTFTSPRQGPPVIVASSHVAVSSGAIRGY</sequence>
<accession>A0ABU6Z4Y6</accession>
<feature type="non-terminal residue" evidence="2">
    <location>
        <position position="58"/>
    </location>
</feature>
<gene>
    <name evidence="2" type="ORF">PIB30_007001</name>
</gene>
<organism evidence="2 3">
    <name type="scientific">Stylosanthes scabra</name>
    <dbReference type="NCBI Taxonomy" id="79078"/>
    <lineage>
        <taxon>Eukaryota</taxon>
        <taxon>Viridiplantae</taxon>
        <taxon>Streptophyta</taxon>
        <taxon>Embryophyta</taxon>
        <taxon>Tracheophyta</taxon>
        <taxon>Spermatophyta</taxon>
        <taxon>Magnoliopsida</taxon>
        <taxon>eudicotyledons</taxon>
        <taxon>Gunneridae</taxon>
        <taxon>Pentapetalae</taxon>
        <taxon>rosids</taxon>
        <taxon>fabids</taxon>
        <taxon>Fabales</taxon>
        <taxon>Fabaceae</taxon>
        <taxon>Papilionoideae</taxon>
        <taxon>50 kb inversion clade</taxon>
        <taxon>dalbergioids sensu lato</taxon>
        <taxon>Dalbergieae</taxon>
        <taxon>Pterocarpus clade</taxon>
        <taxon>Stylosanthes</taxon>
    </lineage>
</organism>
<keyword evidence="3" id="KW-1185">Reference proteome</keyword>
<proteinExistence type="predicted"/>
<evidence type="ECO:0000256" key="1">
    <source>
        <dbReference type="SAM" id="MobiDB-lite"/>
    </source>
</evidence>
<feature type="region of interest" description="Disordered" evidence="1">
    <location>
        <begin position="14"/>
        <end position="36"/>
    </location>
</feature>
<reference evidence="2 3" key="1">
    <citation type="journal article" date="2023" name="Plants (Basel)">
        <title>Bridging the Gap: Combining Genomics and Transcriptomics Approaches to Understand Stylosanthes scabra, an Orphan Legume from the Brazilian Caatinga.</title>
        <authorList>
            <person name="Ferreira-Neto J.R.C."/>
            <person name="da Silva M.D."/>
            <person name="Binneck E."/>
            <person name="de Melo N.F."/>
            <person name="da Silva R.H."/>
            <person name="de Melo A.L.T.M."/>
            <person name="Pandolfi V."/>
            <person name="Bustamante F.O."/>
            <person name="Brasileiro-Vidal A.C."/>
            <person name="Benko-Iseppon A.M."/>
        </authorList>
    </citation>
    <scope>NUCLEOTIDE SEQUENCE [LARGE SCALE GENOMIC DNA]</scope>
    <source>
        <tissue evidence="2">Leaves</tissue>
    </source>
</reference>
<evidence type="ECO:0000313" key="3">
    <source>
        <dbReference type="Proteomes" id="UP001341840"/>
    </source>
</evidence>
<dbReference type="Proteomes" id="UP001341840">
    <property type="component" value="Unassembled WGS sequence"/>
</dbReference>
<comment type="caution">
    <text evidence="2">The sequence shown here is derived from an EMBL/GenBank/DDBJ whole genome shotgun (WGS) entry which is preliminary data.</text>
</comment>
<dbReference type="EMBL" id="JASCZI010271875">
    <property type="protein sequence ID" value="MED6216358.1"/>
    <property type="molecule type" value="Genomic_DNA"/>
</dbReference>